<accession>A0ACD5TLF4</accession>
<reference evidence="1" key="1">
    <citation type="submission" date="2021-05" db="EMBL/GenBank/DDBJ databases">
        <authorList>
            <person name="Scholz U."/>
            <person name="Mascher M."/>
            <person name="Fiebig A."/>
        </authorList>
    </citation>
    <scope>NUCLEOTIDE SEQUENCE [LARGE SCALE GENOMIC DNA]</scope>
</reference>
<keyword evidence="2" id="KW-1185">Reference proteome</keyword>
<dbReference type="EnsemblPlants" id="AVESA.00010b.r2.1CG0078210.1">
    <property type="protein sequence ID" value="AVESA.00010b.r2.1CG0078210.1.CDS.1"/>
    <property type="gene ID" value="AVESA.00010b.r2.1CG0078210"/>
</dbReference>
<dbReference type="Proteomes" id="UP001732700">
    <property type="component" value="Chromosome 1C"/>
</dbReference>
<proteinExistence type="predicted"/>
<sequence>MGGLDYFCNSTVFPYVYNLTSSYADQNNEATTVATSVIMFILAALFFNLNLFSRISDVSAILNPSVRLFLSTSLSLFLPVMSYLFSEAKNKKEGAPIYSQQLVEDLSLRARTILMWMLLVELLRKKVEAILVSMGMEWYSSGTIERFARIIWLGYLVFNNVKGTGKKAIYGTLWVLAAAKFLQRVVITELLKRSFAYGKNAQLLNSYMAQVIVLQPTQGQEQQSVGGSQLLDACKYAVMGEDSLEREAGPHGYQVNADHSSGSSKIVTVGDIWASDSLLLKENHRLRRLCLSFALYKLLRRRFEDIPISNEETRNCQDLIFRGLCKEEVPMDVPRKAEEEEEEEQSTEDALFEVFNDEIQFISEYYHSVLPVVLSNPFFFLANYILFPIVVWAFCLLTFVACGNGNVSYAYHSITKDNYIIDTGAATLAKCLLKSIIRLPVVLFATIDLSTTTLLFLAFIYEQVWELLVFILSNWLTVSLICEYATKPHWRESQLLSGLMRCIQWVRSKLGHPKLRFEQFSVLRFCPLSSLLSFTMPTKAVSKEVKKCIVDCMVAHMEIDGPRNTSSWSKLQLDKHKPYRPLLSQVCESKSIAEFTLICHIATSLLEVKYQHKELKETMEPHRKVATTLSKYCAYLVACSPELLPEDKNGTERTCKNMKKEFKEKLGRFWWYHLWLQRTGYQGLTKTGKRQQEAVTVVQKGAKLGTDLMDKAAEDNEHVWELMADLWTEIMVYIAPSGNELHVKAHKEALAKGGGFITVLWAICTHTGIKRPALAPWEAARRAFQEP</sequence>
<name>A0ACD5TLF4_AVESA</name>
<evidence type="ECO:0000313" key="2">
    <source>
        <dbReference type="Proteomes" id="UP001732700"/>
    </source>
</evidence>
<reference evidence="1" key="2">
    <citation type="submission" date="2025-09" db="UniProtKB">
        <authorList>
            <consortium name="EnsemblPlants"/>
        </authorList>
    </citation>
    <scope>IDENTIFICATION</scope>
</reference>
<protein>
    <submittedName>
        <fullName evidence="1">Uncharacterized protein</fullName>
    </submittedName>
</protein>
<evidence type="ECO:0000313" key="1">
    <source>
        <dbReference type="EnsemblPlants" id="AVESA.00010b.r2.1CG0078210.1.CDS.1"/>
    </source>
</evidence>
<organism evidence="1 2">
    <name type="scientific">Avena sativa</name>
    <name type="common">Oat</name>
    <dbReference type="NCBI Taxonomy" id="4498"/>
    <lineage>
        <taxon>Eukaryota</taxon>
        <taxon>Viridiplantae</taxon>
        <taxon>Streptophyta</taxon>
        <taxon>Embryophyta</taxon>
        <taxon>Tracheophyta</taxon>
        <taxon>Spermatophyta</taxon>
        <taxon>Magnoliopsida</taxon>
        <taxon>Liliopsida</taxon>
        <taxon>Poales</taxon>
        <taxon>Poaceae</taxon>
        <taxon>BOP clade</taxon>
        <taxon>Pooideae</taxon>
        <taxon>Poodae</taxon>
        <taxon>Poeae</taxon>
        <taxon>Poeae Chloroplast Group 1 (Aveneae type)</taxon>
        <taxon>Aveninae</taxon>
        <taxon>Avena</taxon>
    </lineage>
</organism>